<evidence type="ECO:0000313" key="3">
    <source>
        <dbReference type="Proteomes" id="UP001633002"/>
    </source>
</evidence>
<evidence type="ECO:0000259" key="1">
    <source>
        <dbReference type="PROSITE" id="PS50878"/>
    </source>
</evidence>
<dbReference type="InterPro" id="IPR043502">
    <property type="entry name" value="DNA/RNA_pol_sf"/>
</dbReference>
<proteinExistence type="predicted"/>
<gene>
    <name evidence="2" type="ORF">R1sor_001913</name>
</gene>
<dbReference type="InterPro" id="IPR000477">
    <property type="entry name" value="RT_dom"/>
</dbReference>
<comment type="caution">
    <text evidence="2">The sequence shown here is derived from an EMBL/GenBank/DDBJ whole genome shotgun (WGS) entry which is preliminary data.</text>
</comment>
<dbReference type="SUPFAM" id="SSF56672">
    <property type="entry name" value="DNA/RNA polymerases"/>
    <property type="match status" value="1"/>
</dbReference>
<sequence length="634" mass="72153">MLHVFAETYTNIYAQTTYTDTTLPDLLKTLETVQPQVTEAQKQLLSQLPPTNEISDVVSELPPDKAHGLDAFSAEAVKLIWSFFQYQFFQFVNLVWRTGIIPTAFLKGAIRLLPKGETQWKVGDWRPVTLLSFHYKVIARILASRLAVILPHLVPPQQAGFVKGRSTIDSVLLLLLIHDKLKREKVAGAFLKLDFSKAYDRLSHEYLWLLLERFGFGQGFIKLVKSLTIGATSAIYMEGLISPDILLLSASRINLEKSQLIQIGADQQPPEWVYQLRYQVIPRDQPIKYLGYWFASSASDTQLWSITLSSIKKRIAAWDDKVLSFEGRVILMNHILAAIPIYTLAVAKLKVAHFDQLRQILVSFVWAEKTHLVAWKLVQRNKELGGLGIRDFRHLQVAIFAKLVLRAITQDEKADWMWVFFSICKVQEVDQLAERLLLRKSVHTPRSSLANKLLKAWNKVQPQLRLTPTVEAFPSHISLRTALKLWCKSDQANYLYRLLTSAGIRYDWLEMVGRDSVTGTFAGSVVRFLSNFHRYSAGIGVLSEKMALHSRTYCLGCMVEIHFIYLVCIEGQDLVVEVYVTSILYREQISSYKISDYTMLVLSCRSGRPPTSRILLRTVDRDVEQSDGDAATAG</sequence>
<dbReference type="PROSITE" id="PS50878">
    <property type="entry name" value="RT_POL"/>
    <property type="match status" value="1"/>
</dbReference>
<dbReference type="PANTHER" id="PTHR19446">
    <property type="entry name" value="REVERSE TRANSCRIPTASES"/>
    <property type="match status" value="1"/>
</dbReference>
<name>A0ABD3H1H0_9MARC</name>
<dbReference type="CDD" id="cd01650">
    <property type="entry name" value="RT_nLTR_like"/>
    <property type="match status" value="1"/>
</dbReference>
<dbReference type="Pfam" id="PF00078">
    <property type="entry name" value="RVT_1"/>
    <property type="match status" value="1"/>
</dbReference>
<dbReference type="EMBL" id="JBJQOH010000006">
    <property type="protein sequence ID" value="KAL3683891.1"/>
    <property type="molecule type" value="Genomic_DNA"/>
</dbReference>
<dbReference type="Proteomes" id="UP001633002">
    <property type="component" value="Unassembled WGS sequence"/>
</dbReference>
<accession>A0ABD3H1H0</accession>
<protein>
    <recommendedName>
        <fullName evidence="1">Reverse transcriptase domain-containing protein</fullName>
    </recommendedName>
</protein>
<evidence type="ECO:0000313" key="2">
    <source>
        <dbReference type="EMBL" id="KAL3683891.1"/>
    </source>
</evidence>
<organism evidence="2 3">
    <name type="scientific">Riccia sorocarpa</name>
    <dbReference type="NCBI Taxonomy" id="122646"/>
    <lineage>
        <taxon>Eukaryota</taxon>
        <taxon>Viridiplantae</taxon>
        <taxon>Streptophyta</taxon>
        <taxon>Embryophyta</taxon>
        <taxon>Marchantiophyta</taxon>
        <taxon>Marchantiopsida</taxon>
        <taxon>Marchantiidae</taxon>
        <taxon>Marchantiales</taxon>
        <taxon>Ricciaceae</taxon>
        <taxon>Riccia</taxon>
    </lineage>
</organism>
<keyword evidence="3" id="KW-1185">Reference proteome</keyword>
<reference evidence="2 3" key="1">
    <citation type="submission" date="2024-09" db="EMBL/GenBank/DDBJ databases">
        <title>Chromosome-scale assembly of Riccia sorocarpa.</title>
        <authorList>
            <person name="Paukszto L."/>
        </authorList>
    </citation>
    <scope>NUCLEOTIDE SEQUENCE [LARGE SCALE GENOMIC DNA]</scope>
    <source>
        <strain evidence="2">LP-2024</strain>
        <tissue evidence="2">Aerial parts of the thallus</tissue>
    </source>
</reference>
<dbReference type="AlphaFoldDB" id="A0ABD3H1H0"/>
<feature type="domain" description="Reverse transcriptase" evidence="1">
    <location>
        <begin position="94"/>
        <end position="330"/>
    </location>
</feature>